<protein>
    <submittedName>
        <fullName evidence="1">Uncharacterized protein</fullName>
    </submittedName>
</protein>
<accession>A0A6J5QK17</accession>
<evidence type="ECO:0000313" key="1">
    <source>
        <dbReference type="EMBL" id="CAB4179964.1"/>
    </source>
</evidence>
<name>A0A6J5QK17_9CAUD</name>
<organism evidence="1">
    <name type="scientific">uncultured Caudovirales phage</name>
    <dbReference type="NCBI Taxonomy" id="2100421"/>
    <lineage>
        <taxon>Viruses</taxon>
        <taxon>Duplodnaviria</taxon>
        <taxon>Heunggongvirae</taxon>
        <taxon>Uroviricota</taxon>
        <taxon>Caudoviricetes</taxon>
        <taxon>Peduoviridae</taxon>
        <taxon>Maltschvirus</taxon>
        <taxon>Maltschvirus maltsch</taxon>
    </lineage>
</organism>
<dbReference type="EMBL" id="LR796994">
    <property type="protein sequence ID" value="CAB4179964.1"/>
    <property type="molecule type" value="Genomic_DNA"/>
</dbReference>
<gene>
    <name evidence="1" type="ORF">UFOVP1040_3</name>
</gene>
<sequence length="70" mass="7694">MTLEDKQSTIAAMRRSGGEFDRRLAALWEQCDSANSAKLELAFADTLRRFAPGGILNDVGRLRRIIGGKA</sequence>
<proteinExistence type="predicted"/>
<reference evidence="1" key="1">
    <citation type="submission" date="2020-05" db="EMBL/GenBank/DDBJ databases">
        <authorList>
            <person name="Chiriac C."/>
            <person name="Salcher M."/>
            <person name="Ghai R."/>
            <person name="Kavagutti S V."/>
        </authorList>
    </citation>
    <scope>NUCLEOTIDE SEQUENCE</scope>
</reference>